<sequence>MGEDFNLWMASQDVKRGHMHQGTNYRYQPWQSIETNLTTKLPKTPFYDNVAIAAFLGGLDAIVTLPLGGETSAADAGYGRNGTLKRVLAINMQQYNASVWNSEFLSNYTRPKESVTFDVGCGGTVRRLMANGSDAITALRSISGANVFSVYQELPNGKPVLLHNITIGEIVLSWDVKVTVQVPYSSVAIVDLGC</sequence>
<protein>
    <recommendedName>
        <fullName evidence="1">Beta-glucuronidase C-terminal domain-containing protein</fullName>
    </recommendedName>
</protein>
<dbReference type="InterPro" id="IPR052974">
    <property type="entry name" value="GH79_Enzymes"/>
</dbReference>
<dbReference type="Proteomes" id="UP001595075">
    <property type="component" value="Unassembled WGS sequence"/>
</dbReference>
<comment type="caution">
    <text evidence="2">The sequence shown here is derived from an EMBL/GenBank/DDBJ whole genome shotgun (WGS) entry which is preliminary data.</text>
</comment>
<gene>
    <name evidence="2" type="ORF">VTL71DRAFT_9922</name>
</gene>
<dbReference type="Pfam" id="PF16862">
    <property type="entry name" value="Glyco_hydro_79C"/>
    <property type="match status" value="1"/>
</dbReference>
<proteinExistence type="predicted"/>
<dbReference type="PANTHER" id="PTHR36183:SF2">
    <property type="entry name" value="BETA-GLUCURONIDASE C-TERMINAL DOMAIN-CONTAINING PROTEIN"/>
    <property type="match status" value="1"/>
</dbReference>
<organism evidence="2 3">
    <name type="scientific">Oculimacula yallundae</name>
    <dbReference type="NCBI Taxonomy" id="86028"/>
    <lineage>
        <taxon>Eukaryota</taxon>
        <taxon>Fungi</taxon>
        <taxon>Dikarya</taxon>
        <taxon>Ascomycota</taxon>
        <taxon>Pezizomycotina</taxon>
        <taxon>Leotiomycetes</taxon>
        <taxon>Helotiales</taxon>
        <taxon>Ploettnerulaceae</taxon>
        <taxon>Oculimacula</taxon>
    </lineage>
</organism>
<accession>A0ABR4BQY1</accession>
<evidence type="ECO:0000313" key="2">
    <source>
        <dbReference type="EMBL" id="KAL2060100.1"/>
    </source>
</evidence>
<dbReference type="PANTHER" id="PTHR36183">
    <property type="entry name" value="BETA-GLUCURONIDASE"/>
    <property type="match status" value="1"/>
</dbReference>
<name>A0ABR4BQY1_9HELO</name>
<evidence type="ECO:0000313" key="3">
    <source>
        <dbReference type="Proteomes" id="UP001595075"/>
    </source>
</evidence>
<feature type="domain" description="Beta-glucuronidase C-terminal" evidence="1">
    <location>
        <begin position="76"/>
        <end position="189"/>
    </location>
</feature>
<reference evidence="2 3" key="1">
    <citation type="journal article" date="2024" name="Commun. Biol.">
        <title>Comparative genomic analysis of thermophilic fungi reveals convergent evolutionary adaptations and gene losses.</title>
        <authorList>
            <person name="Steindorff A.S."/>
            <person name="Aguilar-Pontes M.V."/>
            <person name="Robinson A.J."/>
            <person name="Andreopoulos B."/>
            <person name="LaButti K."/>
            <person name="Kuo A."/>
            <person name="Mondo S."/>
            <person name="Riley R."/>
            <person name="Otillar R."/>
            <person name="Haridas S."/>
            <person name="Lipzen A."/>
            <person name="Grimwood J."/>
            <person name="Schmutz J."/>
            <person name="Clum A."/>
            <person name="Reid I.D."/>
            <person name="Moisan M.C."/>
            <person name="Butler G."/>
            <person name="Nguyen T.T.M."/>
            <person name="Dewar K."/>
            <person name="Conant G."/>
            <person name="Drula E."/>
            <person name="Henrissat B."/>
            <person name="Hansel C."/>
            <person name="Singer S."/>
            <person name="Hutchinson M.I."/>
            <person name="de Vries R.P."/>
            <person name="Natvig D.O."/>
            <person name="Powell A.J."/>
            <person name="Tsang A."/>
            <person name="Grigoriev I.V."/>
        </authorList>
    </citation>
    <scope>NUCLEOTIDE SEQUENCE [LARGE SCALE GENOMIC DNA]</scope>
    <source>
        <strain evidence="2 3">CBS 494.80</strain>
    </source>
</reference>
<evidence type="ECO:0000259" key="1">
    <source>
        <dbReference type="Pfam" id="PF16862"/>
    </source>
</evidence>
<dbReference type="InterPro" id="IPR031728">
    <property type="entry name" value="GlcAase_C"/>
</dbReference>
<keyword evidence="3" id="KW-1185">Reference proteome</keyword>
<dbReference type="EMBL" id="JAZHXI010000024">
    <property type="protein sequence ID" value="KAL2060100.1"/>
    <property type="molecule type" value="Genomic_DNA"/>
</dbReference>
<dbReference type="Gene3D" id="3.20.20.80">
    <property type="entry name" value="Glycosidases"/>
    <property type="match status" value="1"/>
</dbReference>